<dbReference type="InterPro" id="IPR000092">
    <property type="entry name" value="Polyprenyl_synt"/>
</dbReference>
<keyword evidence="5" id="KW-0460">Magnesium</keyword>
<dbReference type="SUPFAM" id="SSF48576">
    <property type="entry name" value="Terpenoid synthases"/>
    <property type="match status" value="1"/>
</dbReference>
<dbReference type="InterPro" id="IPR008949">
    <property type="entry name" value="Isoprenoid_synthase_dom_sf"/>
</dbReference>
<protein>
    <submittedName>
        <fullName evidence="7">Octaprenyl diphosphate synthase</fullName>
    </submittedName>
</protein>
<dbReference type="GO" id="GO:0008299">
    <property type="term" value="P:isoprenoid biosynthetic process"/>
    <property type="evidence" value="ECO:0007669"/>
    <property type="project" value="InterPro"/>
</dbReference>
<keyword evidence="8" id="KW-1185">Reference proteome</keyword>
<dbReference type="PANTHER" id="PTHR12001:SF69">
    <property type="entry name" value="ALL TRANS-POLYPRENYL-DIPHOSPHATE SYNTHASE PDSS1"/>
    <property type="match status" value="1"/>
</dbReference>
<dbReference type="GO" id="GO:0004659">
    <property type="term" value="F:prenyltransferase activity"/>
    <property type="evidence" value="ECO:0007669"/>
    <property type="project" value="InterPro"/>
</dbReference>
<dbReference type="SFLD" id="SFLDG01017">
    <property type="entry name" value="Polyprenyl_Transferase_Like"/>
    <property type="match status" value="1"/>
</dbReference>
<reference evidence="7 8" key="1">
    <citation type="submission" date="2015-10" db="EMBL/GenBank/DDBJ databases">
        <title>Candidatus Desulfofervidus auxilii, a hydrogenotrophic sulfate-reducing bacterium involved in the thermophilic anaerobic oxidation of methane.</title>
        <authorList>
            <person name="Krukenberg V."/>
            <person name="Richter M."/>
            <person name="Wegener G."/>
        </authorList>
    </citation>
    <scope>NUCLEOTIDE SEQUENCE [LARGE SCALE GENOMIC DNA]</scope>
    <source>
        <strain evidence="7 8">HS1</strain>
    </source>
</reference>
<dbReference type="PANTHER" id="PTHR12001">
    <property type="entry name" value="GERANYLGERANYL PYROPHOSPHATE SYNTHASE"/>
    <property type="match status" value="1"/>
</dbReference>
<gene>
    <name evidence="7" type="ORF">HS1_002359</name>
</gene>
<dbReference type="RefSeq" id="WP_066065796.1">
    <property type="nucleotide sequence ID" value="NZ_CP013015.1"/>
</dbReference>
<evidence type="ECO:0000256" key="5">
    <source>
        <dbReference type="ARBA" id="ARBA00022842"/>
    </source>
</evidence>
<proteinExistence type="inferred from homology"/>
<comment type="cofactor">
    <cofactor evidence="1">
        <name>Mg(2+)</name>
        <dbReference type="ChEBI" id="CHEBI:18420"/>
    </cofactor>
</comment>
<sequence length="319" mass="35239">MSPLVKLDSILSSIEKEIDVHLKAQTPLAKTISQYILKSGGKKLRPLLFVLSARLCGCETGEEIKLSPIFEYLHVATLLHDDVIDGAKTRRGKPASHEVWGKTVAILTGDFLLARALELAASSGNLRIVEMLSKTVSILAQGEILEFAKTGSLDLREEEYFEIIDGKTAALIARACHLGGVLAGASEEQENALYAYGHNLGLAFQIVDDILDYIGSEKEFGKPIGQDIREGKVTLPFIYALQNANPDEKDMIESFFNKRQQKDIENIVSFVKNKGGITLAKNKAQIFISKAKTALSIFPPHYIRESLFQLADFIGKRNY</sequence>
<dbReference type="PROSITE" id="PS00444">
    <property type="entry name" value="POLYPRENYL_SYNTHASE_2"/>
    <property type="match status" value="1"/>
</dbReference>
<dbReference type="Gene3D" id="1.10.600.10">
    <property type="entry name" value="Farnesyl Diphosphate Synthase"/>
    <property type="match status" value="1"/>
</dbReference>
<dbReference type="KEGG" id="daw:HS1_002359"/>
<dbReference type="GO" id="GO:0046872">
    <property type="term" value="F:metal ion binding"/>
    <property type="evidence" value="ECO:0007669"/>
    <property type="project" value="UniProtKB-KW"/>
</dbReference>
<dbReference type="AlphaFoldDB" id="A0A7V1K5X3"/>
<evidence type="ECO:0000256" key="1">
    <source>
        <dbReference type="ARBA" id="ARBA00001946"/>
    </source>
</evidence>
<evidence type="ECO:0000313" key="7">
    <source>
        <dbReference type="EMBL" id="AMM42141.1"/>
    </source>
</evidence>
<evidence type="ECO:0000256" key="3">
    <source>
        <dbReference type="ARBA" id="ARBA00022679"/>
    </source>
</evidence>
<dbReference type="Proteomes" id="UP000070560">
    <property type="component" value="Chromosome"/>
</dbReference>
<evidence type="ECO:0000256" key="6">
    <source>
        <dbReference type="RuleBase" id="RU004466"/>
    </source>
</evidence>
<evidence type="ECO:0000256" key="4">
    <source>
        <dbReference type="ARBA" id="ARBA00022723"/>
    </source>
</evidence>
<dbReference type="Pfam" id="PF00348">
    <property type="entry name" value="polyprenyl_synt"/>
    <property type="match status" value="1"/>
</dbReference>
<dbReference type="OrthoDB" id="9805316at2"/>
<keyword evidence="4" id="KW-0479">Metal-binding</keyword>
<accession>A0A7V1K5X3</accession>
<dbReference type="PROSITE" id="PS00723">
    <property type="entry name" value="POLYPRENYL_SYNTHASE_1"/>
    <property type="match status" value="1"/>
</dbReference>
<dbReference type="InterPro" id="IPR033749">
    <property type="entry name" value="Polyprenyl_synt_CS"/>
</dbReference>
<name>A0A7V1K5X3_DESA2</name>
<evidence type="ECO:0000256" key="2">
    <source>
        <dbReference type="ARBA" id="ARBA00006706"/>
    </source>
</evidence>
<evidence type="ECO:0000313" key="8">
    <source>
        <dbReference type="Proteomes" id="UP000070560"/>
    </source>
</evidence>
<organism evidence="7 8">
    <name type="scientific">Desulfofervidus auxilii</name>
    <dbReference type="NCBI Taxonomy" id="1621989"/>
    <lineage>
        <taxon>Bacteria</taxon>
        <taxon>Pseudomonadati</taxon>
        <taxon>Thermodesulfobacteriota</taxon>
        <taxon>Candidatus Desulfofervidia</taxon>
        <taxon>Candidatus Desulfofervidales</taxon>
        <taxon>Candidatus Desulfofervidaceae</taxon>
        <taxon>Candidatus Desulfofervidus</taxon>
    </lineage>
</organism>
<comment type="similarity">
    <text evidence="2 6">Belongs to the FPP/GGPP synthase family.</text>
</comment>
<keyword evidence="3 6" id="KW-0808">Transferase</keyword>
<dbReference type="EMBL" id="CP013015">
    <property type="protein sequence ID" value="AMM42141.1"/>
    <property type="molecule type" value="Genomic_DNA"/>
</dbReference>
<dbReference type="SFLD" id="SFLDS00005">
    <property type="entry name" value="Isoprenoid_Synthase_Type_I"/>
    <property type="match status" value="1"/>
</dbReference>
<dbReference type="CDD" id="cd00685">
    <property type="entry name" value="Trans_IPPS_HT"/>
    <property type="match status" value="1"/>
</dbReference>